<name>A0A6J4IQ90_9BACT</name>
<sequence length="184" mass="18933">MTPKRTGLPGFGSVTALHLVRAADAFSAATCLPARRRGDVDQAASVKRDIGSLGSMPYLPSIAFCSPSRSAPADAGSLIGRTSGAKPATRFSPTTEAGPMRAISGSGSRLRHPCDWLNKAIDILWPARHYRAMETVCSNGRISLLAATSLAGCDAVSTRSGTVTTTSSSCVAATAARHAGAGMR</sequence>
<dbReference type="EMBL" id="CADCTA010000087">
    <property type="protein sequence ID" value="CAA9256388.1"/>
    <property type="molecule type" value="Genomic_DNA"/>
</dbReference>
<dbReference type="AlphaFoldDB" id="A0A6J4IQ90"/>
<organism evidence="2">
    <name type="scientific">uncultured Chthoniobacterales bacterium</name>
    <dbReference type="NCBI Taxonomy" id="1836801"/>
    <lineage>
        <taxon>Bacteria</taxon>
        <taxon>Pseudomonadati</taxon>
        <taxon>Verrucomicrobiota</taxon>
        <taxon>Spartobacteria</taxon>
        <taxon>Chthoniobacterales</taxon>
        <taxon>environmental samples</taxon>
    </lineage>
</organism>
<protein>
    <submittedName>
        <fullName evidence="2">Uncharacterized protein</fullName>
    </submittedName>
</protein>
<evidence type="ECO:0000256" key="1">
    <source>
        <dbReference type="SAM" id="MobiDB-lite"/>
    </source>
</evidence>
<gene>
    <name evidence="2" type="ORF">AVDCRST_MAG42-2499</name>
</gene>
<evidence type="ECO:0000313" key="2">
    <source>
        <dbReference type="EMBL" id="CAA9256388.1"/>
    </source>
</evidence>
<proteinExistence type="predicted"/>
<feature type="region of interest" description="Disordered" evidence="1">
    <location>
        <begin position="82"/>
        <end position="104"/>
    </location>
</feature>
<accession>A0A6J4IQ90</accession>
<reference evidence="2" key="1">
    <citation type="submission" date="2020-02" db="EMBL/GenBank/DDBJ databases">
        <authorList>
            <person name="Meier V. D."/>
        </authorList>
    </citation>
    <scope>NUCLEOTIDE SEQUENCE</scope>
    <source>
        <strain evidence="2">AVDCRST_MAG42</strain>
    </source>
</reference>